<keyword evidence="1" id="KW-1133">Transmembrane helix</keyword>
<dbReference type="EMBL" id="CP027750">
    <property type="protein sequence ID" value="AZE28268.1"/>
    <property type="molecule type" value="Genomic_DNA"/>
</dbReference>
<dbReference type="RefSeq" id="WP_124301216.1">
    <property type="nucleotide sequence ID" value="NZ_CP027749.1"/>
</dbReference>
<dbReference type="AlphaFoldDB" id="A0AAD0ZF47"/>
<feature type="transmembrane region" description="Helical" evidence="1">
    <location>
        <begin position="162"/>
        <end position="193"/>
    </location>
</feature>
<accession>A0AAD0ZF47</accession>
<keyword evidence="1" id="KW-0472">Membrane</keyword>
<feature type="transmembrane region" description="Helical" evidence="1">
    <location>
        <begin position="87"/>
        <end position="104"/>
    </location>
</feature>
<proteinExistence type="predicted"/>
<evidence type="ECO:0000256" key="1">
    <source>
        <dbReference type="SAM" id="Phobius"/>
    </source>
</evidence>
<protein>
    <submittedName>
        <fullName evidence="2">Uncharacterized protein</fullName>
    </submittedName>
</protein>
<feature type="transmembrane region" description="Helical" evidence="1">
    <location>
        <begin position="200"/>
        <end position="221"/>
    </location>
</feature>
<gene>
    <name evidence="2" type="ORF">C4K07_1468</name>
</gene>
<sequence length="522" mass="57136">MLNRWTIPSQQALQWLVVLVAIGLPRLTVLGALPSTDEGVFAYFSQIIFSSLAAGRGLPDTGTLMLYPMLLSWVFDLSFNHMMLLRLIDLIVALAAGLLFYKLIEQESRSWIGAALISAIFLFTMNQPLFIQSGFKNSIFAAYIPLLIAMLWARSADRNTHSWFWIGVLGAFSILLRETFLPFLFIGAIATLVAHGWRTFVRFSIGVTLGGAVIVGTVLIARGGVQSFLDAYINAGNFYASMKDQTIPLMITNGTLSANEATVALCITGIAIFGLISHSVYYRKTNYLKRFLFWTSVAIVPLLEPLSKIGFPYHFAVCLPGLAGLCALAWEQLIIARLQAVKLAITATFIVVCTPLLLPKFVPLSNSWIANKENLEGITNNAWRPETIAQSNYLLAADAILKAAPPHGTLSISGFMFSLFPLTGLLPPAYESNHLSAMAIKYGLDEHALKRALESCPPDVLMTTSRTDLPGSDIIKKAVESSKLYTAVATIPIAPEKSYGNFGGTIYKRTGHTDMHCESLVL</sequence>
<keyword evidence="1" id="KW-0812">Transmembrane</keyword>
<name>A0AAD0ZF47_9PSED</name>
<evidence type="ECO:0000313" key="3">
    <source>
        <dbReference type="Proteomes" id="UP000280455"/>
    </source>
</evidence>
<reference evidence="2 3" key="1">
    <citation type="submission" date="2018-03" db="EMBL/GenBank/DDBJ databases">
        <title>Diversity of phytobeneficial traits revealed by whole-genome analysis of worldwide-isolated phenazine-producing Pseudomonas spp.</title>
        <authorList>
            <person name="Biessy A."/>
            <person name="Novinscak A."/>
            <person name="Blom J."/>
            <person name="Leger G."/>
            <person name="Thomashow L.S."/>
            <person name="Cazorla F.M."/>
            <person name="Josic D."/>
            <person name="Filion M."/>
        </authorList>
    </citation>
    <scope>NUCLEOTIDE SEQUENCE [LARGE SCALE GENOMIC DNA]</scope>
    <source>
        <strain evidence="2 3">ChPhzS24</strain>
    </source>
</reference>
<feature type="transmembrane region" description="Helical" evidence="1">
    <location>
        <begin position="110"/>
        <end position="131"/>
    </location>
</feature>
<organism evidence="2 3">
    <name type="scientific">Pseudomonas chlororaphis subsp. aureofaciens</name>
    <dbReference type="NCBI Taxonomy" id="587851"/>
    <lineage>
        <taxon>Bacteria</taxon>
        <taxon>Pseudomonadati</taxon>
        <taxon>Pseudomonadota</taxon>
        <taxon>Gammaproteobacteria</taxon>
        <taxon>Pseudomonadales</taxon>
        <taxon>Pseudomonadaceae</taxon>
        <taxon>Pseudomonas</taxon>
    </lineage>
</organism>
<feature type="transmembrane region" description="Helical" evidence="1">
    <location>
        <begin position="261"/>
        <end position="280"/>
    </location>
</feature>
<dbReference type="Proteomes" id="UP000280455">
    <property type="component" value="Chromosome"/>
</dbReference>
<evidence type="ECO:0000313" key="2">
    <source>
        <dbReference type="EMBL" id="AZE28268.1"/>
    </source>
</evidence>
<feature type="transmembrane region" description="Helical" evidence="1">
    <location>
        <begin position="12"/>
        <end position="33"/>
    </location>
</feature>